<dbReference type="OrthoDB" id="515692at2759"/>
<dbReference type="InterPro" id="IPR056632">
    <property type="entry name" value="DUF7730"/>
</dbReference>
<dbReference type="EMBL" id="AZHC01000002">
    <property type="protein sequence ID" value="OAA50659.1"/>
    <property type="molecule type" value="Genomic_DNA"/>
</dbReference>
<feature type="domain" description="DUF7730" evidence="2">
    <location>
        <begin position="243"/>
        <end position="311"/>
    </location>
</feature>
<dbReference type="PANTHER" id="PTHR38790">
    <property type="entry name" value="2EXR DOMAIN-CONTAINING PROTEIN-RELATED"/>
    <property type="match status" value="1"/>
</dbReference>
<dbReference type="OMA" id="GCVCHRF"/>
<dbReference type="Proteomes" id="UP000243498">
    <property type="component" value="Unassembled WGS sequence"/>
</dbReference>
<sequence length="642" mass="72994">MEEVSRWWREMRNDWPDVWDSCRRRGLVKALPDLAQAVVYTVSMVILLAGIIACDVLRTTWSRAYPLSEHNMDRKERRRKENSLQQLLCRPMGDPISAYRTVQSHELQHGSEAKDSIFCRLPPEIRRQVLISAFGHRTVHMDLNFRVPLNLVEKQPHQGLNVHAKIHRETPVPETYLDTRSGKTRAWRWFGCVCHRFDFDKTPPLACGRRRNYRWAHFAEPDTDLCLHGSGKCNSWPGSWPLKCQIGVMGWMLSCKRAYFEVLDVLYGTNTIHITSPVLMKSMSDLFAGHILANIRSLELVWQCKDLPLVEGFCSRPKDLKCQQPVFPHLVYLRISFARMVIHEVDPVTNIVWPYDNKRLLSERLHTSFLPQIDDLIDRIAPLTTEVTISCAKWDWYDLIDLALLESQGKKATRMQRADIEGLRCWRMIPIRRSISSEDSEPGLSSALGREGYWIHIPIGDPTVLTLDIVNTSFYRLIIVDATTQIPCYKILNSPSRHSIQAYWPLPDPRQGDMLIGHASSHTISSEALLPVGDIRTIMAPKGVFSWSSLVRGRPFLWEWQSGVFGRALTLFDEKSFTLAKFEVASFSSSKVGRLVVRMPLEQGPMDLVVVTGLAKVEKLMRKRRGGAAAASAGGGGGAAAC</sequence>
<organism evidence="3 4">
    <name type="scientific">Metarhizium rileyi (strain RCEF 4871)</name>
    <name type="common">Nomuraea rileyi</name>
    <dbReference type="NCBI Taxonomy" id="1649241"/>
    <lineage>
        <taxon>Eukaryota</taxon>
        <taxon>Fungi</taxon>
        <taxon>Dikarya</taxon>
        <taxon>Ascomycota</taxon>
        <taxon>Pezizomycotina</taxon>
        <taxon>Sordariomycetes</taxon>
        <taxon>Hypocreomycetidae</taxon>
        <taxon>Hypocreales</taxon>
        <taxon>Clavicipitaceae</taxon>
        <taxon>Metarhizium</taxon>
    </lineage>
</organism>
<dbReference type="PANTHER" id="PTHR38790:SF4">
    <property type="entry name" value="2EXR DOMAIN-CONTAINING PROTEIN"/>
    <property type="match status" value="1"/>
</dbReference>
<keyword evidence="1" id="KW-1133">Transmembrane helix</keyword>
<protein>
    <recommendedName>
        <fullName evidence="2">DUF7730 domain-containing protein</fullName>
    </recommendedName>
</protein>
<evidence type="ECO:0000259" key="2">
    <source>
        <dbReference type="Pfam" id="PF24864"/>
    </source>
</evidence>
<feature type="transmembrane region" description="Helical" evidence="1">
    <location>
        <begin position="37"/>
        <end position="57"/>
    </location>
</feature>
<evidence type="ECO:0000256" key="1">
    <source>
        <dbReference type="SAM" id="Phobius"/>
    </source>
</evidence>
<evidence type="ECO:0000313" key="4">
    <source>
        <dbReference type="Proteomes" id="UP000243498"/>
    </source>
</evidence>
<evidence type="ECO:0000313" key="3">
    <source>
        <dbReference type="EMBL" id="OAA50659.1"/>
    </source>
</evidence>
<dbReference type="AlphaFoldDB" id="A0A167JRS4"/>
<accession>A0A167JRS4</accession>
<keyword evidence="1" id="KW-0472">Membrane</keyword>
<comment type="caution">
    <text evidence="3">The sequence shown here is derived from an EMBL/GenBank/DDBJ whole genome shotgun (WGS) entry which is preliminary data.</text>
</comment>
<reference evidence="3 4" key="1">
    <citation type="journal article" date="2016" name="Genome Biol. Evol.">
        <title>Divergent and convergent evolution of fungal pathogenicity.</title>
        <authorList>
            <person name="Shang Y."/>
            <person name="Xiao G."/>
            <person name="Zheng P."/>
            <person name="Cen K."/>
            <person name="Zhan S."/>
            <person name="Wang C."/>
        </authorList>
    </citation>
    <scope>NUCLEOTIDE SEQUENCE [LARGE SCALE GENOMIC DNA]</scope>
    <source>
        <strain evidence="3 4">RCEF 4871</strain>
    </source>
</reference>
<proteinExistence type="predicted"/>
<gene>
    <name evidence="3" type="ORF">NOR_01109</name>
</gene>
<name>A0A167JRS4_METRR</name>
<keyword evidence="4" id="KW-1185">Reference proteome</keyword>
<keyword evidence="1" id="KW-0812">Transmembrane</keyword>
<dbReference type="STRING" id="1081105.A0A167JRS4"/>
<dbReference type="Pfam" id="PF24864">
    <property type="entry name" value="DUF7730"/>
    <property type="match status" value="1"/>
</dbReference>